<sequence length="252" mass="25949">MTRINQATKLLIAVPTALAIASCSATEDTTADTAAGTGGKAPTVTASIGGAGADTAAQGADLPETVTQEKTVTEAAAQPPAGEAAAPPAPAPAPEGDNCASLPTDPRQQYATGTAPGRMPAADSQSDMNYWIENIENHYDPCAPISWITFRGSLGDGDRPAGTGASISDGLALYINGQPAGDMRLFTEVESIELLNDGQLRLSWGERGEATAAGITDHYTVDLTAQGDAVQPVAGDVEQFNRFWNQSGYLLN</sequence>
<dbReference type="PROSITE" id="PS51257">
    <property type="entry name" value="PROKAR_LIPOPROTEIN"/>
    <property type="match status" value="1"/>
</dbReference>
<dbReference type="EMBL" id="JAKMUR010000001">
    <property type="protein sequence ID" value="MCZ9290657.1"/>
    <property type="molecule type" value="Genomic_DNA"/>
</dbReference>
<evidence type="ECO:0000313" key="3">
    <source>
        <dbReference type="EMBL" id="MCZ9290657.1"/>
    </source>
</evidence>
<accession>A0ABT4R5T5</accession>
<protein>
    <recommendedName>
        <fullName evidence="5">LppP/LprE family lipoprotein</fullName>
    </recommendedName>
</protein>
<name>A0ABT4R5T5_9CORY</name>
<feature type="signal peptide" evidence="2">
    <location>
        <begin position="1"/>
        <end position="25"/>
    </location>
</feature>
<feature type="chain" id="PRO_5047530563" description="LppP/LprE family lipoprotein" evidence="2">
    <location>
        <begin position="26"/>
        <end position="252"/>
    </location>
</feature>
<evidence type="ECO:0008006" key="5">
    <source>
        <dbReference type="Google" id="ProtNLM"/>
    </source>
</evidence>
<feature type="compositionally biased region" description="Low complexity" evidence="1">
    <location>
        <begin position="74"/>
        <end position="86"/>
    </location>
</feature>
<dbReference type="Proteomes" id="UP001146453">
    <property type="component" value="Unassembled WGS sequence"/>
</dbReference>
<comment type="caution">
    <text evidence="3">The sequence shown here is derived from an EMBL/GenBank/DDBJ whole genome shotgun (WGS) entry which is preliminary data.</text>
</comment>
<evidence type="ECO:0000256" key="1">
    <source>
        <dbReference type="SAM" id="MobiDB-lite"/>
    </source>
</evidence>
<reference evidence="3" key="1">
    <citation type="submission" date="2022-02" db="EMBL/GenBank/DDBJ databases">
        <title>Corynebacterium sp. from urogenital microbiome.</title>
        <authorList>
            <person name="Cappelli E.A."/>
            <person name="Ribeiro T.G."/>
            <person name="Peixe L."/>
        </authorList>
    </citation>
    <scope>NUCLEOTIDE SEQUENCE</scope>
    <source>
        <strain evidence="3">C8Ua_144</strain>
    </source>
</reference>
<keyword evidence="2" id="KW-0732">Signal</keyword>
<proteinExistence type="predicted"/>
<keyword evidence="4" id="KW-1185">Reference proteome</keyword>
<evidence type="ECO:0000313" key="4">
    <source>
        <dbReference type="Proteomes" id="UP001146453"/>
    </source>
</evidence>
<feature type="region of interest" description="Disordered" evidence="1">
    <location>
        <begin position="69"/>
        <end position="122"/>
    </location>
</feature>
<evidence type="ECO:0000256" key="2">
    <source>
        <dbReference type="SAM" id="SignalP"/>
    </source>
</evidence>
<gene>
    <name evidence="3" type="ORF">L8U61_00690</name>
</gene>
<dbReference type="RefSeq" id="WP_269951527.1">
    <property type="nucleotide sequence ID" value="NZ_JAKMUR010000001.1"/>
</dbReference>
<organism evidence="3 4">
    <name type="scientific">Corynebacterium lehmanniae</name>
    <dbReference type="NCBI Taxonomy" id="2913497"/>
    <lineage>
        <taxon>Bacteria</taxon>
        <taxon>Bacillati</taxon>
        <taxon>Actinomycetota</taxon>
        <taxon>Actinomycetes</taxon>
        <taxon>Mycobacteriales</taxon>
        <taxon>Corynebacteriaceae</taxon>
        <taxon>Corynebacterium</taxon>
    </lineage>
</organism>